<keyword evidence="3" id="KW-1185">Reference proteome</keyword>
<evidence type="ECO:0000313" key="2">
    <source>
        <dbReference type="EMBL" id="KAG8065062.1"/>
    </source>
</evidence>
<feature type="compositionally biased region" description="Gly residues" evidence="1">
    <location>
        <begin position="88"/>
        <end position="102"/>
    </location>
</feature>
<gene>
    <name evidence="2" type="ORF">GUJ93_ZPchr0004g40215</name>
</gene>
<sequence>MPLKRSCSRSRRSKTESRLWKPSTLTGSHFQPPLTRGIHPRGRKLTVDPSIAIQTRMSRTHLLATEEEDNLGCDASALNGGSPDHLDGGTGSLGKGTSGGNGSIEDINSVT</sequence>
<reference evidence="2" key="2">
    <citation type="submission" date="2021-02" db="EMBL/GenBank/DDBJ databases">
        <authorList>
            <person name="Kimball J.A."/>
            <person name="Haas M.W."/>
            <person name="Macchietto M."/>
            <person name="Kono T."/>
            <person name="Duquette J."/>
            <person name="Shao M."/>
        </authorList>
    </citation>
    <scope>NUCLEOTIDE SEQUENCE</scope>
    <source>
        <tissue evidence="2">Fresh leaf tissue</tissue>
    </source>
</reference>
<proteinExistence type="predicted"/>
<reference evidence="2" key="1">
    <citation type="journal article" date="2021" name="bioRxiv">
        <title>Whole Genome Assembly and Annotation of Northern Wild Rice, Zizania palustris L., Supports a Whole Genome Duplication in the Zizania Genus.</title>
        <authorList>
            <person name="Haas M."/>
            <person name="Kono T."/>
            <person name="Macchietto M."/>
            <person name="Millas R."/>
            <person name="McGilp L."/>
            <person name="Shao M."/>
            <person name="Duquette J."/>
            <person name="Hirsch C.N."/>
            <person name="Kimball J."/>
        </authorList>
    </citation>
    <scope>NUCLEOTIDE SEQUENCE</scope>
    <source>
        <tissue evidence="2">Fresh leaf tissue</tissue>
    </source>
</reference>
<dbReference type="Proteomes" id="UP000729402">
    <property type="component" value="Unassembled WGS sequence"/>
</dbReference>
<protein>
    <submittedName>
        <fullName evidence="2">Uncharacterized protein</fullName>
    </submittedName>
</protein>
<comment type="caution">
    <text evidence="2">The sequence shown here is derived from an EMBL/GenBank/DDBJ whole genome shotgun (WGS) entry which is preliminary data.</text>
</comment>
<feature type="region of interest" description="Disordered" evidence="1">
    <location>
        <begin position="1"/>
        <end position="45"/>
    </location>
</feature>
<feature type="region of interest" description="Disordered" evidence="1">
    <location>
        <begin position="72"/>
        <end position="111"/>
    </location>
</feature>
<evidence type="ECO:0000313" key="3">
    <source>
        <dbReference type="Proteomes" id="UP000729402"/>
    </source>
</evidence>
<dbReference type="AlphaFoldDB" id="A0A8J5SJA1"/>
<name>A0A8J5SJA1_ZIZPA</name>
<organism evidence="2 3">
    <name type="scientific">Zizania palustris</name>
    <name type="common">Northern wild rice</name>
    <dbReference type="NCBI Taxonomy" id="103762"/>
    <lineage>
        <taxon>Eukaryota</taxon>
        <taxon>Viridiplantae</taxon>
        <taxon>Streptophyta</taxon>
        <taxon>Embryophyta</taxon>
        <taxon>Tracheophyta</taxon>
        <taxon>Spermatophyta</taxon>
        <taxon>Magnoliopsida</taxon>
        <taxon>Liliopsida</taxon>
        <taxon>Poales</taxon>
        <taxon>Poaceae</taxon>
        <taxon>BOP clade</taxon>
        <taxon>Oryzoideae</taxon>
        <taxon>Oryzeae</taxon>
        <taxon>Zizaniinae</taxon>
        <taxon>Zizania</taxon>
    </lineage>
</organism>
<accession>A0A8J5SJA1</accession>
<dbReference type="EMBL" id="JAAALK010000285">
    <property type="protein sequence ID" value="KAG8065062.1"/>
    <property type="molecule type" value="Genomic_DNA"/>
</dbReference>
<feature type="compositionally biased region" description="Basic residues" evidence="1">
    <location>
        <begin position="1"/>
        <end position="12"/>
    </location>
</feature>
<evidence type="ECO:0000256" key="1">
    <source>
        <dbReference type="SAM" id="MobiDB-lite"/>
    </source>
</evidence>